<evidence type="ECO:0000256" key="9">
    <source>
        <dbReference type="ARBA" id="ARBA00023170"/>
    </source>
</evidence>
<dbReference type="GO" id="GO:0035556">
    <property type="term" value="P:intracellular signal transduction"/>
    <property type="evidence" value="ECO:0007669"/>
    <property type="project" value="InterPro"/>
</dbReference>
<gene>
    <name evidence="19" type="ORF">FSP39_002603</name>
</gene>
<comment type="similarity">
    <text evidence="13">Belongs to the adenylyl cyclase class-4/guanylyl cyclase family.</text>
</comment>
<dbReference type="EC" id="4.6.1.2" evidence="2 14"/>
<dbReference type="InterPro" id="IPR028082">
    <property type="entry name" value="Peripla_BP_I"/>
</dbReference>
<comment type="catalytic activity">
    <reaction evidence="14">
        <text>GTP = 3',5'-cyclic GMP + diphosphate</text>
        <dbReference type="Rhea" id="RHEA:13665"/>
        <dbReference type="ChEBI" id="CHEBI:33019"/>
        <dbReference type="ChEBI" id="CHEBI:37565"/>
        <dbReference type="ChEBI" id="CHEBI:57746"/>
        <dbReference type="EC" id="4.6.1.2"/>
    </reaction>
</comment>
<keyword evidence="3 16" id="KW-0812">Transmembrane</keyword>
<evidence type="ECO:0000256" key="14">
    <source>
        <dbReference type="RuleBase" id="RU003431"/>
    </source>
</evidence>
<dbReference type="GO" id="GO:0001653">
    <property type="term" value="F:peptide receptor activity"/>
    <property type="evidence" value="ECO:0007669"/>
    <property type="project" value="TreeGrafter"/>
</dbReference>
<evidence type="ECO:0000256" key="7">
    <source>
        <dbReference type="ARBA" id="ARBA00023134"/>
    </source>
</evidence>
<evidence type="ECO:0000256" key="12">
    <source>
        <dbReference type="ARBA" id="ARBA00023293"/>
    </source>
</evidence>
<dbReference type="Pfam" id="PF07714">
    <property type="entry name" value="PK_Tyr_Ser-Thr"/>
    <property type="match status" value="2"/>
</dbReference>
<feature type="compositionally biased region" description="Polar residues" evidence="15">
    <location>
        <begin position="725"/>
        <end position="735"/>
    </location>
</feature>
<dbReference type="InterPro" id="IPR029787">
    <property type="entry name" value="Nucleotide_cyclase"/>
</dbReference>
<keyword evidence="9" id="KW-0675">Receptor</keyword>
<dbReference type="InterPro" id="IPR011009">
    <property type="entry name" value="Kinase-like_dom_sf"/>
</dbReference>
<dbReference type="CDD" id="cd07302">
    <property type="entry name" value="CHD"/>
    <property type="match status" value="1"/>
</dbReference>
<evidence type="ECO:0000259" key="17">
    <source>
        <dbReference type="PROSITE" id="PS50011"/>
    </source>
</evidence>
<dbReference type="GO" id="GO:0004016">
    <property type="term" value="F:adenylate cyclase activity"/>
    <property type="evidence" value="ECO:0007669"/>
    <property type="project" value="TreeGrafter"/>
</dbReference>
<dbReference type="GO" id="GO:0007168">
    <property type="term" value="P:receptor guanylyl cyclase signaling pathway"/>
    <property type="evidence" value="ECO:0007669"/>
    <property type="project" value="TreeGrafter"/>
</dbReference>
<accession>A0AA89BIL8</accession>
<evidence type="ECO:0000256" key="11">
    <source>
        <dbReference type="ARBA" id="ARBA00023239"/>
    </source>
</evidence>
<dbReference type="SUPFAM" id="SSF53822">
    <property type="entry name" value="Periplasmic binding protein-like I"/>
    <property type="match status" value="1"/>
</dbReference>
<evidence type="ECO:0000256" key="2">
    <source>
        <dbReference type="ARBA" id="ARBA00012202"/>
    </source>
</evidence>
<dbReference type="PROSITE" id="PS50011">
    <property type="entry name" value="PROTEIN_KINASE_DOM"/>
    <property type="match status" value="1"/>
</dbReference>
<evidence type="ECO:0000256" key="6">
    <source>
        <dbReference type="ARBA" id="ARBA00022989"/>
    </source>
</evidence>
<evidence type="ECO:0000256" key="5">
    <source>
        <dbReference type="ARBA" id="ARBA00022741"/>
    </source>
</evidence>
<feature type="domain" description="Protein kinase" evidence="17">
    <location>
        <begin position="174"/>
        <end position="480"/>
    </location>
</feature>
<feature type="region of interest" description="Disordered" evidence="15">
    <location>
        <begin position="725"/>
        <end position="744"/>
    </location>
</feature>
<dbReference type="Gene3D" id="3.30.70.1230">
    <property type="entry name" value="Nucleotide cyclase"/>
    <property type="match status" value="1"/>
</dbReference>
<evidence type="ECO:0000256" key="13">
    <source>
        <dbReference type="RuleBase" id="RU000405"/>
    </source>
</evidence>
<dbReference type="EMBL" id="VSWD01000013">
    <property type="protein sequence ID" value="KAK3083751.1"/>
    <property type="molecule type" value="Genomic_DNA"/>
</dbReference>
<comment type="subcellular location">
    <subcellularLocation>
        <location evidence="1">Membrane</location>
        <topology evidence="1">Single-pass type I membrane protein</topology>
    </subcellularLocation>
</comment>
<evidence type="ECO:0000259" key="18">
    <source>
        <dbReference type="PROSITE" id="PS50125"/>
    </source>
</evidence>
<evidence type="ECO:0000256" key="8">
    <source>
        <dbReference type="ARBA" id="ARBA00023136"/>
    </source>
</evidence>
<dbReference type="SMART" id="SM00044">
    <property type="entry name" value="CYCc"/>
    <property type="match status" value="1"/>
</dbReference>
<dbReference type="Proteomes" id="UP001186944">
    <property type="component" value="Unassembled WGS sequence"/>
</dbReference>
<dbReference type="GO" id="GO:0005886">
    <property type="term" value="C:plasma membrane"/>
    <property type="evidence" value="ECO:0007669"/>
    <property type="project" value="TreeGrafter"/>
</dbReference>
<dbReference type="FunFam" id="3.30.70.1230:FF:000004">
    <property type="entry name" value="Guanylate cyclase"/>
    <property type="match status" value="1"/>
</dbReference>
<protein>
    <recommendedName>
        <fullName evidence="2 14">Guanylate cyclase</fullName>
        <ecNumber evidence="2 14">4.6.1.2</ecNumber>
    </recommendedName>
</protein>
<dbReference type="InterPro" id="IPR001245">
    <property type="entry name" value="Ser-Thr/Tyr_kinase_cat_dom"/>
</dbReference>
<dbReference type="Pfam" id="PF07701">
    <property type="entry name" value="HNOBA"/>
    <property type="match status" value="1"/>
</dbReference>
<reference evidence="19" key="1">
    <citation type="submission" date="2019-08" db="EMBL/GenBank/DDBJ databases">
        <title>The improved chromosome-level genome for the pearl oyster Pinctada fucata martensii using PacBio sequencing and Hi-C.</title>
        <authorList>
            <person name="Zheng Z."/>
        </authorList>
    </citation>
    <scope>NUCLEOTIDE SEQUENCE</scope>
    <source>
        <strain evidence="19">ZZ-2019</strain>
        <tissue evidence="19">Adductor muscle</tissue>
    </source>
</reference>
<dbReference type="InterPro" id="IPR011645">
    <property type="entry name" value="HNOB_dom_associated"/>
</dbReference>
<dbReference type="PROSITE" id="PS50125">
    <property type="entry name" value="GUANYLATE_CYCLASE_2"/>
    <property type="match status" value="1"/>
</dbReference>
<evidence type="ECO:0000256" key="1">
    <source>
        <dbReference type="ARBA" id="ARBA00004479"/>
    </source>
</evidence>
<evidence type="ECO:0000256" key="10">
    <source>
        <dbReference type="ARBA" id="ARBA00023180"/>
    </source>
</evidence>
<evidence type="ECO:0000256" key="3">
    <source>
        <dbReference type="ARBA" id="ARBA00022692"/>
    </source>
</evidence>
<feature type="transmembrane region" description="Helical" evidence="16">
    <location>
        <begin position="104"/>
        <end position="128"/>
    </location>
</feature>
<keyword evidence="20" id="KW-1185">Reference proteome</keyword>
<dbReference type="GO" id="GO:0005525">
    <property type="term" value="F:GTP binding"/>
    <property type="evidence" value="ECO:0007669"/>
    <property type="project" value="UniProtKB-KW"/>
</dbReference>
<keyword evidence="7" id="KW-0342">GTP-binding</keyword>
<dbReference type="AlphaFoldDB" id="A0AA89BIL8"/>
<feature type="domain" description="Guanylate cyclase" evidence="18">
    <location>
        <begin position="552"/>
        <end position="682"/>
    </location>
</feature>
<keyword evidence="10" id="KW-0325">Glycoprotein</keyword>
<name>A0AA89BIL8_PINIB</name>
<evidence type="ECO:0000256" key="4">
    <source>
        <dbReference type="ARBA" id="ARBA00022729"/>
    </source>
</evidence>
<dbReference type="InterPro" id="IPR018297">
    <property type="entry name" value="A/G_cyclase_CS"/>
</dbReference>
<dbReference type="InterPro" id="IPR050401">
    <property type="entry name" value="Cyclic_nucleotide_synthase"/>
</dbReference>
<proteinExistence type="inferred from homology"/>
<dbReference type="PANTHER" id="PTHR11920">
    <property type="entry name" value="GUANYLYL CYCLASE"/>
    <property type="match status" value="1"/>
</dbReference>
<organism evidence="19 20">
    <name type="scientific">Pinctada imbricata</name>
    <name type="common">Atlantic pearl-oyster</name>
    <name type="synonym">Pinctada martensii</name>
    <dbReference type="NCBI Taxonomy" id="66713"/>
    <lineage>
        <taxon>Eukaryota</taxon>
        <taxon>Metazoa</taxon>
        <taxon>Spiralia</taxon>
        <taxon>Lophotrochozoa</taxon>
        <taxon>Mollusca</taxon>
        <taxon>Bivalvia</taxon>
        <taxon>Autobranchia</taxon>
        <taxon>Pteriomorphia</taxon>
        <taxon>Pterioida</taxon>
        <taxon>Pterioidea</taxon>
        <taxon>Pteriidae</taxon>
        <taxon>Pinctada</taxon>
    </lineage>
</organism>
<keyword evidence="8 16" id="KW-0472">Membrane</keyword>
<dbReference type="PROSITE" id="PS00452">
    <property type="entry name" value="GUANYLATE_CYCLASE_1"/>
    <property type="match status" value="1"/>
</dbReference>
<keyword evidence="11 13" id="KW-0456">Lyase</keyword>
<dbReference type="GO" id="GO:0004672">
    <property type="term" value="F:protein kinase activity"/>
    <property type="evidence" value="ECO:0007669"/>
    <property type="project" value="InterPro"/>
</dbReference>
<dbReference type="SUPFAM" id="SSF55073">
    <property type="entry name" value="Nucleotide cyclase"/>
    <property type="match status" value="1"/>
</dbReference>
<keyword evidence="12 14" id="KW-0141">cGMP biosynthesis</keyword>
<dbReference type="SUPFAM" id="SSF56112">
    <property type="entry name" value="Protein kinase-like (PK-like)"/>
    <property type="match status" value="1"/>
</dbReference>
<keyword evidence="4" id="KW-0732">Signal</keyword>
<evidence type="ECO:0000256" key="15">
    <source>
        <dbReference type="SAM" id="MobiDB-lite"/>
    </source>
</evidence>
<feature type="transmembrane region" description="Helical" evidence="16">
    <location>
        <begin position="347"/>
        <end position="371"/>
    </location>
</feature>
<dbReference type="GO" id="GO:0005524">
    <property type="term" value="F:ATP binding"/>
    <property type="evidence" value="ECO:0007669"/>
    <property type="project" value="InterPro"/>
</dbReference>
<keyword evidence="5" id="KW-0547">Nucleotide-binding</keyword>
<dbReference type="GO" id="GO:0004383">
    <property type="term" value="F:guanylate cyclase activity"/>
    <property type="evidence" value="ECO:0007669"/>
    <property type="project" value="UniProtKB-EC"/>
</dbReference>
<keyword evidence="6 16" id="KW-1133">Transmembrane helix</keyword>
<dbReference type="Pfam" id="PF00211">
    <property type="entry name" value="Guanylate_cyc"/>
    <property type="match status" value="1"/>
</dbReference>
<dbReference type="InterPro" id="IPR000719">
    <property type="entry name" value="Prot_kinase_dom"/>
</dbReference>
<dbReference type="PANTHER" id="PTHR11920:SF501">
    <property type="entry name" value="GUANYLATE CYCLASE 32E"/>
    <property type="match status" value="1"/>
</dbReference>
<dbReference type="Gene3D" id="1.10.510.10">
    <property type="entry name" value="Transferase(Phosphotransferase) domain 1"/>
    <property type="match status" value="1"/>
</dbReference>
<evidence type="ECO:0000313" key="19">
    <source>
        <dbReference type="EMBL" id="KAK3083751.1"/>
    </source>
</evidence>
<sequence length="848" mass="95813">MVGKTWSNSSTNLTESLKTHSIKGISGNVYIKDNRKAKRTFHLVHYQNNQFEIVANLSDSYEEVDKIEWIGGQRPRDIPECGFSGTECPQKGFVLDDYSILDHAGMIVGTCVGAIAAILAVISACFIYRKLRFEKELKEMLWKVDQSDIKLRKSRQTNAIPGNLNSGLHPKKKLVRMETRGTLGFGSSCSLDRNLLYAPIGNYKGSVVAVKSLQRSSFRLSRGVLRDLKTLRDLHHDNINHFVGASMEPQNSFILTRYCSKGSLQDILENDDIKLDWMFKMSFTLDLARGMEFVHKSPLRSHGNLKSSNCVIDSRWVLKITDFGAISTEIEEPALESAEHEFYNSNAFLFMITCYCVFDKIGILLILLIFYKGLLWTAPELLRLQHRPAKGSQRGDVYSFGIIQQEIYLRATPFFFNDNVSSSKEVINRIRKIEDPPYRPFIPSDSNLPDKSLTLMSICWHENPESRPDFHNIRKRLVDLNKGKKTNIMDNMIQMLEAYSNNLEQLVTERTEELATEKQKTDRLLYTMLPPLVAEQLKRGESVRPECYDEVSIFFSDIVGFTTIANESEPLQVVDLLNDLYTTFDDIIARHDIYKVETIGDAYMCVSGLPRRNGKRHTGEIANMALDLLSAVTNFKIRHKPHTKLQLRVGLHTGGCAAGVVGTAMPRYCLFGDTVNMASRMESTGKALHVHISADMNSALHDLQWGFMTLERGIIEVKKWRTYSETGRPTSPTESHISDKDHSDSMYGRAFRKTSIAIRFLHSLSHDNSPQGSRSTSELSVQDLNVSCDSVKEGLNPPTVEHQERGSQGNLIAEDSVCHQSLEPPDSTPFGKARTPKFAFAIPKIEIS</sequence>
<dbReference type="InterPro" id="IPR001054">
    <property type="entry name" value="A/G_cyclase"/>
</dbReference>
<evidence type="ECO:0000256" key="16">
    <source>
        <dbReference type="SAM" id="Phobius"/>
    </source>
</evidence>
<comment type="caution">
    <text evidence="19">The sequence shown here is derived from an EMBL/GenBank/DDBJ whole genome shotgun (WGS) entry which is preliminary data.</text>
</comment>
<evidence type="ECO:0000313" key="20">
    <source>
        <dbReference type="Proteomes" id="UP001186944"/>
    </source>
</evidence>